<sequence length="214" mass="25369">MDNNIRKISLNDDFSSLKNIIPISFYFNNQWYSLTKTTKLSDLLINLSQKLYIMDSIKFKRLPKETATESNGTLHFKIAFDYRVLKEPFKLENTSLFIDLGLSPLELQSLLKQILVIYKLDKTPFFIKIKDMPPTKLVRDELYTNSNKTKHIHNKDKITDNWYGSSYHYTYLSKKENDSRRLNKRCIHYHKENNYCSYRFGKCMGSSHCSGYKE</sequence>
<evidence type="ECO:0000313" key="1">
    <source>
        <dbReference type="EMBL" id="STY71895.1"/>
    </source>
</evidence>
<gene>
    <name evidence="1" type="ORF">NCTC10571_02072</name>
</gene>
<dbReference type="AlphaFoldDB" id="A0A378NVN1"/>
<dbReference type="RefSeq" id="WP_115152045.1">
    <property type="nucleotide sequence ID" value="NZ_UGPP01000001.1"/>
</dbReference>
<proteinExistence type="predicted"/>
<name>A0A378NVN1_9FIRM</name>
<reference evidence="1 2" key="1">
    <citation type="submission" date="2018-06" db="EMBL/GenBank/DDBJ databases">
        <authorList>
            <consortium name="Pathogen Informatics"/>
            <person name="Doyle S."/>
        </authorList>
    </citation>
    <scope>NUCLEOTIDE SEQUENCE [LARGE SCALE GENOMIC DNA]</scope>
    <source>
        <strain evidence="1 2">NCTC10571</strain>
    </source>
</reference>
<protein>
    <submittedName>
        <fullName evidence="1">Uncharacterized protein</fullName>
    </submittedName>
</protein>
<accession>A0A378NVN1</accession>
<evidence type="ECO:0000313" key="2">
    <source>
        <dbReference type="Proteomes" id="UP000255234"/>
    </source>
</evidence>
<organism evidence="1 2">
    <name type="scientific">Megamonas hypermegale</name>
    <dbReference type="NCBI Taxonomy" id="158847"/>
    <lineage>
        <taxon>Bacteria</taxon>
        <taxon>Bacillati</taxon>
        <taxon>Bacillota</taxon>
        <taxon>Negativicutes</taxon>
        <taxon>Selenomonadales</taxon>
        <taxon>Selenomonadaceae</taxon>
        <taxon>Megamonas</taxon>
    </lineage>
</organism>
<dbReference type="Proteomes" id="UP000255234">
    <property type="component" value="Unassembled WGS sequence"/>
</dbReference>
<dbReference type="EMBL" id="UGPP01000001">
    <property type="protein sequence ID" value="STY71895.1"/>
    <property type="molecule type" value="Genomic_DNA"/>
</dbReference>